<dbReference type="PATRIC" id="fig|1088721.3.peg.4899"/>
<evidence type="ECO:0000313" key="1">
    <source>
        <dbReference type="EMBL" id="EHJ57940.1"/>
    </source>
</evidence>
<geneLocation type="plasmid" evidence="1">
    <name>pLA1</name>
</geneLocation>
<dbReference type="Proteomes" id="UP000004030">
    <property type="component" value="Unassembled WGS sequence"/>
</dbReference>
<name>G6EKX3_9SPHN</name>
<protein>
    <submittedName>
        <fullName evidence="1">Uncharacterized protein</fullName>
    </submittedName>
</protein>
<keyword evidence="1" id="KW-0614">Plasmid</keyword>
<reference evidence="1 2" key="1">
    <citation type="journal article" date="2012" name="J. Bacteriol.">
        <title>Genome sequence of benzo(a)pyrene-degrading bacterium Novosphingobium pentaromativorans US6-1.</title>
        <authorList>
            <person name="Luo Y.R."/>
            <person name="Kang S.G."/>
            <person name="Kim S.J."/>
            <person name="Kim M.R."/>
            <person name="Li N."/>
            <person name="Lee J.H."/>
            <person name="Kwon K.K."/>
        </authorList>
    </citation>
    <scope>NUCLEOTIDE SEQUENCE [LARGE SCALE GENOMIC DNA]</scope>
    <source>
        <strain evidence="1 2">US6-1</strain>
        <plasmid evidence="1">pLA1</plasmid>
    </source>
</reference>
<sequence>MKPFRWKNCFADVQASKHDMTIESYFQDVIVPALATLDTKIEELENSDWPGAVFAKADMEEVRLETARAFGLSIQSIWERQLRSYLLGCAKDLRPGEPFATKIEKANWKELQKLFRSLRGIGLDAFPSFAVLDALQHLGNACRHGDGDSAEELARRYPDFWPVIPPMPPGFGALPPSPPRVAQMRIPQERLQEFVAAIARFWRDAEFLYNESIERKDPGLEARLVRERTARDWLPLAPTDGN</sequence>
<dbReference type="OrthoDB" id="1354489at2"/>
<proteinExistence type="predicted"/>
<gene>
    <name evidence="1" type="ORF">NSU_pLA1046</name>
</gene>
<keyword evidence="2" id="KW-1185">Reference proteome</keyword>
<dbReference type="KEGG" id="npn:JI59_25180"/>
<evidence type="ECO:0000313" key="2">
    <source>
        <dbReference type="Proteomes" id="UP000004030"/>
    </source>
</evidence>
<dbReference type="AlphaFoldDB" id="G6EKX3"/>
<dbReference type="EMBL" id="AGFM01000122">
    <property type="protein sequence ID" value="EHJ57940.1"/>
    <property type="molecule type" value="Genomic_DNA"/>
</dbReference>
<organism evidence="1 2">
    <name type="scientific">Novosphingobium pentaromativorans US6-1</name>
    <dbReference type="NCBI Taxonomy" id="1088721"/>
    <lineage>
        <taxon>Bacteria</taxon>
        <taxon>Pseudomonadati</taxon>
        <taxon>Pseudomonadota</taxon>
        <taxon>Alphaproteobacteria</taxon>
        <taxon>Sphingomonadales</taxon>
        <taxon>Sphingomonadaceae</taxon>
        <taxon>Novosphingobium</taxon>
    </lineage>
</organism>
<comment type="caution">
    <text evidence="1">The sequence shown here is derived from an EMBL/GenBank/DDBJ whole genome shotgun (WGS) entry which is preliminary data.</text>
</comment>
<accession>G6EKX3</accession>